<evidence type="ECO:0000313" key="3">
    <source>
        <dbReference type="Proteomes" id="UP001348149"/>
    </source>
</evidence>
<dbReference type="Proteomes" id="UP001348149">
    <property type="component" value="Unassembled WGS sequence"/>
</dbReference>
<proteinExistence type="predicted"/>
<gene>
    <name evidence="2" type="ORF">VK792_09415</name>
</gene>
<sequence>MNHVAGGREGLEYYPCRYGGSRVLFRGPRRKLDGSFVAVLGGTETYGLFIADPYPALLERLIGKTCVNFGCMNAGLDVFLNDTEVLNAAKGADVTVVQILGAANMSNRFYSVHPRRNDRFLRASSRLTALFPDIDFSQFSFTRHMLGHLQQLCPQRFAEVVEELQVSWFARMVRLIGLLQGRVVLAWFAAQPMPDSAMPDHGQQALFVTREMVDRLTPRVDAVLDLTASDRALGRGTRGMVFAEGDSPAAERLMGPLAHQEAAQALAPVVLELLAATQRPATGAGLRIS</sequence>
<evidence type="ECO:0000313" key="2">
    <source>
        <dbReference type="EMBL" id="MEC3861501.1"/>
    </source>
</evidence>
<dbReference type="RefSeq" id="WP_326297215.1">
    <property type="nucleotide sequence ID" value="NZ_JAYLLH010000010.1"/>
</dbReference>
<evidence type="ECO:0000259" key="1">
    <source>
        <dbReference type="Pfam" id="PF20078"/>
    </source>
</evidence>
<dbReference type="InterPro" id="IPR045524">
    <property type="entry name" value="DUF6473"/>
</dbReference>
<dbReference type="Pfam" id="PF20078">
    <property type="entry name" value="DUF6473"/>
    <property type="match status" value="1"/>
</dbReference>
<organism evidence="2 3">
    <name type="scientific">Mesobacterium hydrothermale</name>
    <dbReference type="NCBI Taxonomy" id="3111907"/>
    <lineage>
        <taxon>Bacteria</taxon>
        <taxon>Pseudomonadati</taxon>
        <taxon>Pseudomonadota</taxon>
        <taxon>Alphaproteobacteria</taxon>
        <taxon>Rhodobacterales</taxon>
        <taxon>Roseobacteraceae</taxon>
        <taxon>Mesobacterium</taxon>
    </lineage>
</organism>
<comment type="caution">
    <text evidence="2">The sequence shown here is derived from an EMBL/GenBank/DDBJ whole genome shotgun (WGS) entry which is preliminary data.</text>
</comment>
<accession>A0ABU6HHV6</accession>
<reference evidence="2 3" key="1">
    <citation type="submission" date="2024-01" db="EMBL/GenBank/DDBJ databases">
        <title>Mesobacterium rodlantinim sp. nov., isolated from shallow sea hydrothermal systems off Kueishantao Island.</title>
        <authorList>
            <person name="Su Z."/>
            <person name="Tang K."/>
        </authorList>
    </citation>
    <scope>NUCLEOTIDE SEQUENCE [LARGE SCALE GENOMIC DNA]</scope>
    <source>
        <strain evidence="2 3">TK19101</strain>
    </source>
</reference>
<protein>
    <submittedName>
        <fullName evidence="2">DUF6473 family protein</fullName>
    </submittedName>
</protein>
<name>A0ABU6HHV6_9RHOB</name>
<keyword evidence="3" id="KW-1185">Reference proteome</keyword>
<dbReference type="EMBL" id="JAYLLH010000010">
    <property type="protein sequence ID" value="MEC3861501.1"/>
    <property type="molecule type" value="Genomic_DNA"/>
</dbReference>
<feature type="domain" description="DUF6473" evidence="1">
    <location>
        <begin position="1"/>
        <end position="273"/>
    </location>
</feature>